<dbReference type="Gene3D" id="3.40.50.300">
    <property type="entry name" value="P-loop containing nucleotide triphosphate hydrolases"/>
    <property type="match status" value="1"/>
</dbReference>
<dbReference type="HOGENOM" id="CLU_068199_2_0_0"/>
<evidence type="ECO:0000259" key="1">
    <source>
        <dbReference type="Pfam" id="PF03205"/>
    </source>
</evidence>
<dbReference type="InterPro" id="IPR004435">
    <property type="entry name" value="MobB_dom"/>
</dbReference>
<dbReference type="NCBIfam" id="TIGR00176">
    <property type="entry name" value="mobB"/>
    <property type="match status" value="1"/>
</dbReference>
<dbReference type="PANTHER" id="PTHR40072:SF1">
    <property type="entry name" value="MOLYBDOPTERIN-GUANINE DINUCLEOTIDE BIOSYNTHESIS ADAPTER PROTEIN"/>
    <property type="match status" value="1"/>
</dbReference>
<dbReference type="eggNOG" id="COG1763">
    <property type="taxonomic scope" value="Bacteria"/>
</dbReference>
<name>E4TIS0_CALNY</name>
<organism evidence="2 3">
    <name type="scientific">Calditerrivibrio nitroreducens (strain DSM 19672 / NBRC 101217 / Yu37-1)</name>
    <dbReference type="NCBI Taxonomy" id="768670"/>
    <lineage>
        <taxon>Bacteria</taxon>
        <taxon>Pseudomonadati</taxon>
        <taxon>Deferribacterota</taxon>
        <taxon>Deferribacteres</taxon>
        <taxon>Deferribacterales</taxon>
        <taxon>Calditerrivibrionaceae</taxon>
    </lineage>
</organism>
<sequence>MNNVFSFVGASGSGKTTFIEKLIRFLTEKGYKVGAIKHDAHKFEIDKPGKDSFRFKAAGAIVSLISSHEKLALVKSNIDNEPDLQEIILKYMNGVEIVITEGYKKSDIPKFEVFRKGNGNSPVSFDSRYLMGVITDYEPSEVIDLMKHYPRETSREIKIFNLEDVEKVAEYIIDMSVITPPIIEIESDNEAISKYLSSNLDALKFFPDIKNVKIKIG</sequence>
<dbReference type="GO" id="GO:0005525">
    <property type="term" value="F:GTP binding"/>
    <property type="evidence" value="ECO:0007669"/>
    <property type="project" value="InterPro"/>
</dbReference>
<reference evidence="2 3" key="2">
    <citation type="journal article" date="2011" name="Stand. Genomic Sci.">
        <title>Complete genome sequence of Calditerrivibrio nitroreducens type strain (Yu37-1).</title>
        <authorList>
            <person name="Pitluck S."/>
            <person name="Sikorski J."/>
            <person name="Zeytun A."/>
            <person name="Lapidus A."/>
            <person name="Nolan M."/>
            <person name="Lucas S."/>
            <person name="Hammon N."/>
            <person name="Deshpande S."/>
            <person name="Cheng J.F."/>
            <person name="Tapia R."/>
            <person name="Han C."/>
            <person name="Goodwin L."/>
            <person name="Liolios K."/>
            <person name="Pagani I."/>
            <person name="Ivanova N."/>
            <person name="Mavromatis K."/>
            <person name="Pati A."/>
            <person name="Chen A."/>
            <person name="Palaniappan K."/>
            <person name="Hauser L."/>
            <person name="Chang Y.J."/>
            <person name="Jeffries C.D."/>
            <person name="Detter J.C."/>
            <person name="Brambilla E."/>
            <person name="Djao O.D."/>
            <person name="Rohde M."/>
            <person name="Spring S."/>
            <person name="Goker M."/>
            <person name="Woyke T."/>
            <person name="Bristow J."/>
            <person name="Eisen J.A."/>
            <person name="Markowitz V."/>
            <person name="Hugenholtz P."/>
            <person name="Kyrpides N.C."/>
            <person name="Klenk H.P."/>
            <person name="Land M."/>
        </authorList>
    </citation>
    <scope>NUCLEOTIDE SEQUENCE [LARGE SCALE GENOMIC DNA]</scope>
    <source>
        <strain evidence="3">DSM 19672 / NBRC 101217 / Yu37-1</strain>
    </source>
</reference>
<evidence type="ECO:0000313" key="3">
    <source>
        <dbReference type="Proteomes" id="UP000007039"/>
    </source>
</evidence>
<dbReference type="Proteomes" id="UP000007039">
    <property type="component" value="Chromosome"/>
</dbReference>
<dbReference type="RefSeq" id="WP_013450242.1">
    <property type="nucleotide sequence ID" value="NC_014758.1"/>
</dbReference>
<reference key="1">
    <citation type="submission" date="2010-11" db="EMBL/GenBank/DDBJ databases">
        <title>The complete genome of chromosome of Calditerrivibrio nitroreducens DSM 19672.</title>
        <authorList>
            <consortium name="US DOE Joint Genome Institute (JGI-PGF)"/>
            <person name="Lucas S."/>
            <person name="Copeland A."/>
            <person name="Lapidus A."/>
            <person name="Bruce D."/>
            <person name="Goodwin L."/>
            <person name="Pitluck S."/>
            <person name="Kyrpides N."/>
            <person name="Mavromatis K."/>
            <person name="Ivanova N."/>
            <person name="Mikhailova N."/>
            <person name="Zeytun A."/>
            <person name="Brettin T."/>
            <person name="Detter J.C."/>
            <person name="Tapia R."/>
            <person name="Han C."/>
            <person name="Land M."/>
            <person name="Hauser L."/>
            <person name="Markowitz V."/>
            <person name="Cheng J.-F."/>
            <person name="Hugenholtz P."/>
            <person name="Woyke T."/>
            <person name="Wu D."/>
            <person name="Spring S."/>
            <person name="Schroeder M."/>
            <person name="Brambilla E."/>
            <person name="Klenk H.-P."/>
            <person name="Eisen J.A."/>
        </authorList>
    </citation>
    <scope>NUCLEOTIDE SEQUENCE [LARGE SCALE GENOMIC DNA]</scope>
    <source>
        <strain>DSM 19672</strain>
    </source>
</reference>
<evidence type="ECO:0000313" key="2">
    <source>
        <dbReference type="EMBL" id="ADR18025.1"/>
    </source>
</evidence>
<feature type="domain" description="Molybdopterin-guanine dinucleotide biosynthesis protein B (MobB)" evidence="1">
    <location>
        <begin position="4"/>
        <end position="136"/>
    </location>
</feature>
<dbReference type="AlphaFoldDB" id="E4TIS0"/>
<accession>E4TIS0</accession>
<keyword evidence="3" id="KW-1185">Reference proteome</keyword>
<dbReference type="EMBL" id="CP002347">
    <property type="protein sequence ID" value="ADR18025.1"/>
    <property type="molecule type" value="Genomic_DNA"/>
</dbReference>
<dbReference type="Pfam" id="PF03205">
    <property type="entry name" value="MobB"/>
    <property type="match status" value="1"/>
</dbReference>
<dbReference type="CDD" id="cd03116">
    <property type="entry name" value="MobB"/>
    <property type="match status" value="1"/>
</dbReference>
<proteinExistence type="predicted"/>
<dbReference type="SUPFAM" id="SSF52540">
    <property type="entry name" value="P-loop containing nucleoside triphosphate hydrolases"/>
    <property type="match status" value="1"/>
</dbReference>
<gene>
    <name evidence="2" type="ordered locus">Calni_0110</name>
</gene>
<dbReference type="PANTHER" id="PTHR40072">
    <property type="entry name" value="MOLYBDOPTERIN-GUANINE DINUCLEOTIDE BIOSYNTHESIS ADAPTER PROTEIN-RELATED"/>
    <property type="match status" value="1"/>
</dbReference>
<protein>
    <submittedName>
        <fullName evidence="2">Molybdopterin-guanine dinucleotide biosynthesis protein B</fullName>
    </submittedName>
</protein>
<dbReference type="InterPro" id="IPR052539">
    <property type="entry name" value="MGD_biosynthesis_adapter"/>
</dbReference>
<dbReference type="GO" id="GO:0006777">
    <property type="term" value="P:Mo-molybdopterin cofactor biosynthetic process"/>
    <property type="evidence" value="ECO:0007669"/>
    <property type="project" value="InterPro"/>
</dbReference>
<dbReference type="KEGG" id="cni:Calni_0110"/>
<dbReference type="STRING" id="768670.Calni_0110"/>
<dbReference type="InterPro" id="IPR027417">
    <property type="entry name" value="P-loop_NTPase"/>
</dbReference>